<accession>A0A382BX68</accession>
<reference evidence="2" key="1">
    <citation type="submission" date="2018-05" db="EMBL/GenBank/DDBJ databases">
        <authorList>
            <person name="Lanie J.A."/>
            <person name="Ng W.-L."/>
            <person name="Kazmierczak K.M."/>
            <person name="Andrzejewski T.M."/>
            <person name="Davidsen T.M."/>
            <person name="Wayne K.J."/>
            <person name="Tettelin H."/>
            <person name="Glass J.I."/>
            <person name="Rusch D."/>
            <person name="Podicherti R."/>
            <person name="Tsui H.-C.T."/>
            <person name="Winkler M.E."/>
        </authorList>
    </citation>
    <scope>NUCLEOTIDE SEQUENCE</scope>
</reference>
<organism evidence="2">
    <name type="scientific">marine metagenome</name>
    <dbReference type="NCBI Taxonomy" id="408172"/>
    <lineage>
        <taxon>unclassified sequences</taxon>
        <taxon>metagenomes</taxon>
        <taxon>ecological metagenomes</taxon>
    </lineage>
</organism>
<name>A0A382BX68_9ZZZZ</name>
<keyword evidence="1" id="KW-1133">Transmembrane helix</keyword>
<proteinExistence type="predicted"/>
<keyword evidence="1" id="KW-0472">Membrane</keyword>
<feature type="transmembrane region" description="Helical" evidence="1">
    <location>
        <begin position="52"/>
        <end position="68"/>
    </location>
</feature>
<dbReference type="EMBL" id="UINC01031722">
    <property type="protein sequence ID" value="SVB18214.1"/>
    <property type="molecule type" value="Genomic_DNA"/>
</dbReference>
<gene>
    <name evidence="2" type="ORF">METZ01_LOCUS171068</name>
</gene>
<evidence type="ECO:0000256" key="1">
    <source>
        <dbReference type="SAM" id="Phobius"/>
    </source>
</evidence>
<feature type="non-terminal residue" evidence="2">
    <location>
        <position position="79"/>
    </location>
</feature>
<protein>
    <submittedName>
        <fullName evidence="2">Uncharacterized protein</fullName>
    </submittedName>
</protein>
<keyword evidence="1" id="KW-0812">Transmembrane</keyword>
<feature type="transmembrane region" description="Helical" evidence="1">
    <location>
        <begin position="6"/>
        <end position="21"/>
    </location>
</feature>
<evidence type="ECO:0000313" key="2">
    <source>
        <dbReference type="EMBL" id="SVB18214.1"/>
    </source>
</evidence>
<feature type="transmembrane region" description="Helical" evidence="1">
    <location>
        <begin position="30"/>
        <end position="46"/>
    </location>
</feature>
<dbReference type="AlphaFoldDB" id="A0A382BX68"/>
<sequence length="79" mass="9670">MRPFEIIYIVLIAWGALQHLYKKEKRKNSILLYKIIFSIFLIHFFLEQYRWQMLPAYLLGITLIFNYNKNISHAMKTLF</sequence>